<dbReference type="AlphaFoldDB" id="A0A0F4V2G0"/>
<dbReference type="RefSeq" id="WP_185753215.1">
    <property type="nucleotide sequence ID" value="NZ_LACH01000061.1"/>
</dbReference>
<name>A0A0F4V2G0_PSEFL</name>
<evidence type="ECO:0000313" key="1">
    <source>
        <dbReference type="EMBL" id="KJZ63043.1"/>
    </source>
</evidence>
<evidence type="ECO:0000313" key="2">
    <source>
        <dbReference type="Proteomes" id="UP000033400"/>
    </source>
</evidence>
<protein>
    <submittedName>
        <fullName evidence="1">Uncharacterized protein</fullName>
    </submittedName>
</protein>
<reference evidence="1 2" key="1">
    <citation type="submission" date="2015-03" db="EMBL/GenBank/DDBJ databases">
        <title>Comparative genomics of Pseudomonas insights into diversity of traits involved in vanlence and defense.</title>
        <authorList>
            <person name="Qin Y."/>
        </authorList>
    </citation>
    <scope>NUCLEOTIDE SEQUENCE [LARGE SCALE GENOMIC DNA]</scope>
    <source>
        <strain evidence="1 2">H24</strain>
    </source>
</reference>
<dbReference type="EMBL" id="LACH01000061">
    <property type="protein sequence ID" value="KJZ63043.1"/>
    <property type="molecule type" value="Genomic_DNA"/>
</dbReference>
<sequence length="316" mass="35025">MPYRILPANLPADFQLGAQFTFTSQGPNPKAEEIRDRQYSLGKDSDWSADDHDLVVHCQLENIHPLAALFGKEGIAAPDAELVIALEWTSADSGWRQFSAPLRLTHEQCIQRDVARLIRLQIERATMRGCGHLTLMLMLGQPGSAATNPAWAQVAGAHLGALTERVEVVIDGDGSLFPVLEEARTAEGALWELRANWTDAFEEPFSSEYIALLLNRDHELYNALYERKSESGRQTPLMRQVLSSWIALFVYKVKDEIGDELEALVGRPDITNELGSVADAAAAFVRLGALDTTSPEKLFASAQCWLDRRVAPEVEQ</sequence>
<gene>
    <name evidence="1" type="ORF">VD17_25380</name>
</gene>
<accession>A0A0F4V2G0</accession>
<comment type="caution">
    <text evidence="1">The sequence shown here is derived from an EMBL/GenBank/DDBJ whole genome shotgun (WGS) entry which is preliminary data.</text>
</comment>
<organism evidence="1 2">
    <name type="scientific">Pseudomonas fluorescens</name>
    <dbReference type="NCBI Taxonomy" id="294"/>
    <lineage>
        <taxon>Bacteria</taxon>
        <taxon>Pseudomonadati</taxon>
        <taxon>Pseudomonadota</taxon>
        <taxon>Gammaproteobacteria</taxon>
        <taxon>Pseudomonadales</taxon>
        <taxon>Pseudomonadaceae</taxon>
        <taxon>Pseudomonas</taxon>
    </lineage>
</organism>
<dbReference type="PATRIC" id="fig|294.133.peg.4968"/>
<dbReference type="Proteomes" id="UP000033400">
    <property type="component" value="Unassembled WGS sequence"/>
</dbReference>
<proteinExistence type="predicted"/>